<dbReference type="Pfam" id="PF19326">
    <property type="entry name" value="AMP_deaminase"/>
    <property type="match status" value="1"/>
</dbReference>
<evidence type="ECO:0000256" key="2">
    <source>
        <dbReference type="SAM" id="MobiDB-lite"/>
    </source>
</evidence>
<name>A0A9D4T2P0_RHISA</name>
<gene>
    <name evidence="3" type="ORF">HPB52_016137</name>
</gene>
<feature type="region of interest" description="Disordered" evidence="2">
    <location>
        <begin position="96"/>
        <end position="119"/>
    </location>
</feature>
<protein>
    <submittedName>
        <fullName evidence="3">Uncharacterized protein</fullName>
    </submittedName>
</protein>
<organism evidence="3 4">
    <name type="scientific">Rhipicephalus sanguineus</name>
    <name type="common">Brown dog tick</name>
    <name type="synonym">Ixodes sanguineus</name>
    <dbReference type="NCBI Taxonomy" id="34632"/>
    <lineage>
        <taxon>Eukaryota</taxon>
        <taxon>Metazoa</taxon>
        <taxon>Ecdysozoa</taxon>
        <taxon>Arthropoda</taxon>
        <taxon>Chelicerata</taxon>
        <taxon>Arachnida</taxon>
        <taxon>Acari</taxon>
        <taxon>Parasitiformes</taxon>
        <taxon>Ixodida</taxon>
        <taxon>Ixodoidea</taxon>
        <taxon>Ixodidae</taxon>
        <taxon>Rhipicephalinae</taxon>
        <taxon>Rhipicephalus</taxon>
        <taxon>Rhipicephalus</taxon>
    </lineage>
</organism>
<dbReference type="VEuPathDB" id="VectorBase:RSAN_036767"/>
<dbReference type="GO" id="GO:0032264">
    <property type="term" value="P:IMP salvage"/>
    <property type="evidence" value="ECO:0007669"/>
    <property type="project" value="InterPro"/>
</dbReference>
<dbReference type="EMBL" id="JABSTV010001248">
    <property type="protein sequence ID" value="KAH7969225.1"/>
    <property type="molecule type" value="Genomic_DNA"/>
</dbReference>
<proteinExistence type="inferred from homology"/>
<feature type="compositionally biased region" description="Polar residues" evidence="2">
    <location>
        <begin position="1"/>
        <end position="10"/>
    </location>
</feature>
<dbReference type="GO" id="GO:0003876">
    <property type="term" value="F:AMP deaminase activity"/>
    <property type="evidence" value="ECO:0007669"/>
    <property type="project" value="InterPro"/>
</dbReference>
<dbReference type="Gene3D" id="3.20.20.140">
    <property type="entry name" value="Metal-dependent hydrolases"/>
    <property type="match status" value="1"/>
</dbReference>
<dbReference type="Proteomes" id="UP000821837">
    <property type="component" value="Unassembled WGS sequence"/>
</dbReference>
<reference evidence="3" key="2">
    <citation type="submission" date="2021-09" db="EMBL/GenBank/DDBJ databases">
        <authorList>
            <person name="Jia N."/>
            <person name="Wang J."/>
            <person name="Shi W."/>
            <person name="Du L."/>
            <person name="Sun Y."/>
            <person name="Zhan W."/>
            <person name="Jiang J."/>
            <person name="Wang Q."/>
            <person name="Zhang B."/>
            <person name="Ji P."/>
            <person name="Sakyi L.B."/>
            <person name="Cui X."/>
            <person name="Yuan T."/>
            <person name="Jiang B."/>
            <person name="Yang W."/>
            <person name="Lam T.T.-Y."/>
            <person name="Chang Q."/>
            <person name="Ding S."/>
            <person name="Wang X."/>
            <person name="Zhu J."/>
            <person name="Ruan X."/>
            <person name="Zhao L."/>
            <person name="Wei J."/>
            <person name="Que T."/>
            <person name="Du C."/>
            <person name="Cheng J."/>
            <person name="Dai P."/>
            <person name="Han X."/>
            <person name="Huang E."/>
            <person name="Gao Y."/>
            <person name="Liu J."/>
            <person name="Shao H."/>
            <person name="Ye R."/>
            <person name="Li L."/>
            <person name="Wei W."/>
            <person name="Wang X."/>
            <person name="Wang C."/>
            <person name="Huo Q."/>
            <person name="Li W."/>
            <person name="Guo W."/>
            <person name="Chen H."/>
            <person name="Chen S."/>
            <person name="Zhou L."/>
            <person name="Zhou L."/>
            <person name="Ni X."/>
            <person name="Tian J."/>
            <person name="Zhou Y."/>
            <person name="Sheng Y."/>
            <person name="Liu T."/>
            <person name="Pan Y."/>
            <person name="Xia L."/>
            <person name="Li J."/>
            <person name="Zhao F."/>
            <person name="Cao W."/>
        </authorList>
    </citation>
    <scope>NUCLEOTIDE SEQUENCE</scope>
    <source>
        <strain evidence="3">Rsan-2018</strain>
        <tissue evidence="3">Larvae</tissue>
    </source>
</reference>
<keyword evidence="4" id="KW-1185">Reference proteome</keyword>
<accession>A0A9D4T2P0</accession>
<evidence type="ECO:0000313" key="4">
    <source>
        <dbReference type="Proteomes" id="UP000821837"/>
    </source>
</evidence>
<dbReference type="AlphaFoldDB" id="A0A9D4T2P0"/>
<comment type="similarity">
    <text evidence="1">Belongs to the metallo-dependent hydrolases superfamily. Adenosine and AMP deaminases family.</text>
</comment>
<comment type="caution">
    <text evidence="3">The sequence shown here is derived from an EMBL/GenBank/DDBJ whole genome shotgun (WGS) entry which is preliminary data.</text>
</comment>
<feature type="region of interest" description="Disordered" evidence="2">
    <location>
        <begin position="1"/>
        <end position="32"/>
    </location>
</feature>
<sequence>METSEVTSERNPLLPNEPCAASMATPPSSLGKNKSCHILNRDSRNTIFHCYTCWRNREPEHSVADTSKFAADMLGVSERTVFRSSHHLFGLKQGISKRNKRHQVDNGGTGGRNLKKAEKPGEQTGHFFCNYSHNKDGMFDILHAKYIKHFEGALCCMIVGSDGGKGLPLVMGPWDQLLLSTNCEIRMDTNMVHVYENNEDVVTEKPMNFSHVSLPQFIDEFDLILKMIAGRPLKASCWRSLSLESTRLLWHLESEPNELQHLKPSCFMLGTCNISMPKHASMSGLPF</sequence>
<reference evidence="3" key="1">
    <citation type="journal article" date="2020" name="Cell">
        <title>Large-Scale Comparative Analyses of Tick Genomes Elucidate Their Genetic Diversity and Vector Capacities.</title>
        <authorList>
            <consortium name="Tick Genome and Microbiome Consortium (TIGMIC)"/>
            <person name="Jia N."/>
            <person name="Wang J."/>
            <person name="Shi W."/>
            <person name="Du L."/>
            <person name="Sun Y."/>
            <person name="Zhan W."/>
            <person name="Jiang J.F."/>
            <person name="Wang Q."/>
            <person name="Zhang B."/>
            <person name="Ji P."/>
            <person name="Bell-Sakyi L."/>
            <person name="Cui X.M."/>
            <person name="Yuan T.T."/>
            <person name="Jiang B.G."/>
            <person name="Yang W.F."/>
            <person name="Lam T.T."/>
            <person name="Chang Q.C."/>
            <person name="Ding S.J."/>
            <person name="Wang X.J."/>
            <person name="Zhu J.G."/>
            <person name="Ruan X.D."/>
            <person name="Zhao L."/>
            <person name="Wei J.T."/>
            <person name="Ye R.Z."/>
            <person name="Que T.C."/>
            <person name="Du C.H."/>
            <person name="Zhou Y.H."/>
            <person name="Cheng J.X."/>
            <person name="Dai P.F."/>
            <person name="Guo W.B."/>
            <person name="Han X.H."/>
            <person name="Huang E.J."/>
            <person name="Li L.F."/>
            <person name="Wei W."/>
            <person name="Gao Y.C."/>
            <person name="Liu J.Z."/>
            <person name="Shao H.Z."/>
            <person name="Wang X."/>
            <person name="Wang C.C."/>
            <person name="Yang T.C."/>
            <person name="Huo Q.B."/>
            <person name="Li W."/>
            <person name="Chen H.Y."/>
            <person name="Chen S.E."/>
            <person name="Zhou L.G."/>
            <person name="Ni X.B."/>
            <person name="Tian J.H."/>
            <person name="Sheng Y."/>
            <person name="Liu T."/>
            <person name="Pan Y.S."/>
            <person name="Xia L.Y."/>
            <person name="Li J."/>
            <person name="Zhao F."/>
            <person name="Cao W.C."/>
        </authorList>
    </citation>
    <scope>NUCLEOTIDE SEQUENCE</scope>
    <source>
        <strain evidence="3">Rsan-2018</strain>
    </source>
</reference>
<evidence type="ECO:0000313" key="3">
    <source>
        <dbReference type="EMBL" id="KAH7969225.1"/>
    </source>
</evidence>
<dbReference type="InterPro" id="IPR006329">
    <property type="entry name" value="AMPD"/>
</dbReference>
<evidence type="ECO:0000256" key="1">
    <source>
        <dbReference type="ARBA" id="ARBA00006676"/>
    </source>
</evidence>